<accession>A0A915IH88</accession>
<reference evidence="2" key="1">
    <citation type="submission" date="2022-11" db="UniProtKB">
        <authorList>
            <consortium name="WormBaseParasite"/>
        </authorList>
    </citation>
    <scope>IDENTIFICATION</scope>
</reference>
<sequence length="167" mass="18119">MLKCALFKIIQQYQVKSKTQLLNRGPVLSTATVKHIGAVKFLLNSLNTEEKADNESTHDFISRISFWRKISCNGLVLSKFSDSGSSSFVTVASFVFIRTVTAKLSSSSFLTARFAGVGSTMGTQVDPEAKLAESGSKLMFDCPQSLSTKTCTNSKRRNGVGAGQSKF</sequence>
<dbReference type="Proteomes" id="UP000887565">
    <property type="component" value="Unplaced"/>
</dbReference>
<organism evidence="1 2">
    <name type="scientific">Romanomermis culicivorax</name>
    <name type="common">Nematode worm</name>
    <dbReference type="NCBI Taxonomy" id="13658"/>
    <lineage>
        <taxon>Eukaryota</taxon>
        <taxon>Metazoa</taxon>
        <taxon>Ecdysozoa</taxon>
        <taxon>Nematoda</taxon>
        <taxon>Enoplea</taxon>
        <taxon>Dorylaimia</taxon>
        <taxon>Mermithida</taxon>
        <taxon>Mermithoidea</taxon>
        <taxon>Mermithidae</taxon>
        <taxon>Romanomermis</taxon>
    </lineage>
</organism>
<dbReference type="WBParaSite" id="nRc.2.0.1.t13218-RA">
    <property type="protein sequence ID" value="nRc.2.0.1.t13218-RA"/>
    <property type="gene ID" value="nRc.2.0.1.g13218"/>
</dbReference>
<evidence type="ECO:0000313" key="1">
    <source>
        <dbReference type="Proteomes" id="UP000887565"/>
    </source>
</evidence>
<evidence type="ECO:0000313" key="2">
    <source>
        <dbReference type="WBParaSite" id="nRc.2.0.1.t13218-RA"/>
    </source>
</evidence>
<name>A0A915IH88_ROMCU</name>
<proteinExistence type="predicted"/>
<keyword evidence="1" id="KW-1185">Reference proteome</keyword>
<dbReference type="AlphaFoldDB" id="A0A915IH88"/>
<protein>
    <submittedName>
        <fullName evidence="2">Uncharacterized protein</fullName>
    </submittedName>
</protein>